<dbReference type="Proteomes" id="UP000254133">
    <property type="component" value="Unassembled WGS sequence"/>
</dbReference>
<proteinExistence type="predicted"/>
<evidence type="ECO:0000313" key="2">
    <source>
        <dbReference type="Proteomes" id="UP000254133"/>
    </source>
</evidence>
<accession>A0A378PZ16</accession>
<name>A0A378PZ16_MORBO</name>
<dbReference type="Pfam" id="PF23840">
    <property type="entry name" value="Phage_tail_terminator"/>
    <property type="match status" value="1"/>
</dbReference>
<evidence type="ECO:0008006" key="3">
    <source>
        <dbReference type="Google" id="ProtNLM"/>
    </source>
</evidence>
<protein>
    <recommendedName>
        <fullName evidence="3">DUF3168 domain-containing protein</fullName>
    </recommendedName>
</protein>
<dbReference type="AlphaFoldDB" id="A0A378PZ16"/>
<organism evidence="1 2">
    <name type="scientific">Moraxella bovis</name>
    <dbReference type="NCBI Taxonomy" id="476"/>
    <lineage>
        <taxon>Bacteria</taxon>
        <taxon>Pseudomonadati</taxon>
        <taxon>Pseudomonadota</taxon>
        <taxon>Gammaproteobacteria</taxon>
        <taxon>Moraxellales</taxon>
        <taxon>Moraxellaceae</taxon>
        <taxon>Moraxella</taxon>
    </lineage>
</organism>
<dbReference type="EMBL" id="UGPZ01000003">
    <property type="protein sequence ID" value="STY93434.1"/>
    <property type="molecule type" value="Genomic_DNA"/>
</dbReference>
<gene>
    <name evidence="1" type="ORF">NCTC9426_02164</name>
</gene>
<dbReference type="RefSeq" id="WP_115369764.1">
    <property type="nucleotide sequence ID" value="NZ_CP087843.1"/>
</dbReference>
<sequence>MDNYFGVGLALTDLLKTLQHQGEPLFRRVDFLQSLNDVSEQRQITPACYVVYRGDTVSDTAGRGERVKVSQRYSVIIAISHSASQINAYDSVQVAGEIIPFVLRQLQGVKVVPYASPLKRVGSDVAGFSNAFSYYPFTFSTDITI</sequence>
<evidence type="ECO:0000313" key="1">
    <source>
        <dbReference type="EMBL" id="STY93434.1"/>
    </source>
</evidence>
<reference evidence="1 2" key="1">
    <citation type="submission" date="2018-06" db="EMBL/GenBank/DDBJ databases">
        <authorList>
            <consortium name="Pathogen Informatics"/>
            <person name="Doyle S."/>
        </authorList>
    </citation>
    <scope>NUCLEOTIDE SEQUENCE [LARGE SCALE GENOMIC DNA]</scope>
    <source>
        <strain evidence="1 2">NCTC9426</strain>
    </source>
</reference>
<dbReference type="InterPro" id="IPR056912">
    <property type="entry name" value="Phage_JBD30_tail_term-like"/>
</dbReference>